<accession>A0A3P6TNJ6</accession>
<reference evidence="4 5" key="1">
    <citation type="submission" date="2018-11" db="EMBL/GenBank/DDBJ databases">
        <authorList>
            <consortium name="Pathogen Informatics"/>
        </authorList>
    </citation>
    <scope>NUCLEOTIDE SEQUENCE [LARGE SCALE GENOMIC DNA]</scope>
</reference>
<dbReference type="InterPro" id="IPR001849">
    <property type="entry name" value="PH_domain"/>
</dbReference>
<dbReference type="Proteomes" id="UP000281553">
    <property type="component" value="Unassembled WGS sequence"/>
</dbReference>
<feature type="region of interest" description="Disordered" evidence="1">
    <location>
        <begin position="32"/>
        <end position="60"/>
    </location>
</feature>
<dbReference type="PANTHER" id="PTHR13351:SF1">
    <property type="entry name" value="RENIN RECEPTOR"/>
    <property type="match status" value="1"/>
</dbReference>
<evidence type="ECO:0000313" key="5">
    <source>
        <dbReference type="Proteomes" id="UP000281553"/>
    </source>
</evidence>
<dbReference type="OrthoDB" id="7866065at2759"/>
<dbReference type="InterPro" id="IPR035892">
    <property type="entry name" value="C2_domain_sf"/>
</dbReference>
<dbReference type="Pfam" id="PF07850">
    <property type="entry name" value="Renin_r"/>
    <property type="match status" value="1"/>
</dbReference>
<dbReference type="SUPFAM" id="SSF49562">
    <property type="entry name" value="C2 domain (Calcium/lipid-binding domain, CaLB)"/>
    <property type="match status" value="1"/>
</dbReference>
<dbReference type="Gene3D" id="2.60.40.150">
    <property type="entry name" value="C2 domain"/>
    <property type="match status" value="1"/>
</dbReference>
<dbReference type="AlphaFoldDB" id="A0A3P6TNJ6"/>
<dbReference type="EMBL" id="UYRU01045507">
    <property type="protein sequence ID" value="VDK89696.1"/>
    <property type="molecule type" value="Genomic_DNA"/>
</dbReference>
<keyword evidence="2" id="KW-1133">Transmembrane helix</keyword>
<name>A0A3P6TNJ6_DIBLA</name>
<evidence type="ECO:0000313" key="4">
    <source>
        <dbReference type="EMBL" id="VDK89696.1"/>
    </source>
</evidence>
<protein>
    <recommendedName>
        <fullName evidence="3">PH domain-containing protein</fullName>
    </recommendedName>
</protein>
<evidence type="ECO:0000256" key="2">
    <source>
        <dbReference type="SAM" id="Phobius"/>
    </source>
</evidence>
<organism evidence="4 5">
    <name type="scientific">Dibothriocephalus latus</name>
    <name type="common">Fish tapeworm</name>
    <name type="synonym">Diphyllobothrium latum</name>
    <dbReference type="NCBI Taxonomy" id="60516"/>
    <lineage>
        <taxon>Eukaryota</taxon>
        <taxon>Metazoa</taxon>
        <taxon>Spiralia</taxon>
        <taxon>Lophotrochozoa</taxon>
        <taxon>Platyhelminthes</taxon>
        <taxon>Cestoda</taxon>
        <taxon>Eucestoda</taxon>
        <taxon>Diphyllobothriidea</taxon>
        <taxon>Diphyllobothriidae</taxon>
        <taxon>Dibothriocephalus</taxon>
    </lineage>
</organism>
<dbReference type="InterPro" id="IPR056780">
    <property type="entry name" value="Renin_r_C"/>
</dbReference>
<evidence type="ECO:0000256" key="1">
    <source>
        <dbReference type="SAM" id="MobiDB-lite"/>
    </source>
</evidence>
<proteinExistence type="predicted"/>
<feature type="compositionally biased region" description="Polar residues" evidence="1">
    <location>
        <begin position="32"/>
        <end position="59"/>
    </location>
</feature>
<feature type="transmembrane region" description="Helical" evidence="2">
    <location>
        <begin position="124"/>
        <end position="144"/>
    </location>
</feature>
<keyword evidence="5" id="KW-1185">Reference proteome</keyword>
<gene>
    <name evidence="4" type="ORF">DILT_LOCUS4458</name>
</gene>
<dbReference type="GO" id="GO:0030177">
    <property type="term" value="P:positive regulation of Wnt signaling pathway"/>
    <property type="evidence" value="ECO:0007669"/>
    <property type="project" value="TreeGrafter"/>
</dbReference>
<dbReference type="InterPro" id="IPR012493">
    <property type="entry name" value="Renin_rcpt"/>
</dbReference>
<sequence>MDICDFIVERRAHRTLKRTSGNFAASVSNLSSLDPERCSTNSQKTPDLRARSTSMTSLAEPSPTADLTFFIARSTDPSTRLLLRAASNSETENWISTLRQAQMDYENAVEKYKFEQSRDQNPQVSSFVAALSVFVISASDLMLLGDDKKETPSPFCNVSVCLRSRKTNVVLFRRSPTWNIGWKFPIGDVNRDVDLEVAKFLNLAPDVDPEYPVMFNIIFWLTVTLILSVWYVAHGIWNMDPGRDGILYRITPGRPKQD</sequence>
<dbReference type="GO" id="GO:0009897">
    <property type="term" value="C:external side of plasma membrane"/>
    <property type="evidence" value="ECO:0007669"/>
    <property type="project" value="TreeGrafter"/>
</dbReference>
<dbReference type="GO" id="GO:0038023">
    <property type="term" value="F:signaling receptor activity"/>
    <property type="evidence" value="ECO:0007669"/>
    <property type="project" value="InterPro"/>
</dbReference>
<dbReference type="PANTHER" id="PTHR13351">
    <property type="entry name" value="RENIN RECEPTOR"/>
    <property type="match status" value="1"/>
</dbReference>
<keyword evidence="2" id="KW-0812">Transmembrane</keyword>
<evidence type="ECO:0000259" key="3">
    <source>
        <dbReference type="PROSITE" id="PS50003"/>
    </source>
</evidence>
<dbReference type="PROSITE" id="PS50003">
    <property type="entry name" value="PH_DOMAIN"/>
    <property type="match status" value="1"/>
</dbReference>
<feature type="domain" description="PH" evidence="3">
    <location>
        <begin position="1"/>
        <end position="103"/>
    </location>
</feature>
<keyword evidence="2" id="KW-0472">Membrane</keyword>
<feature type="transmembrane region" description="Helical" evidence="2">
    <location>
        <begin position="213"/>
        <end position="233"/>
    </location>
</feature>